<evidence type="ECO:0000256" key="2">
    <source>
        <dbReference type="ARBA" id="ARBA00006679"/>
    </source>
</evidence>
<evidence type="ECO:0000256" key="1">
    <source>
        <dbReference type="ARBA" id="ARBA00004651"/>
    </source>
</evidence>
<dbReference type="RefSeq" id="WP_304377510.1">
    <property type="nucleotide sequence ID" value="NZ_JAUOZU010000012.1"/>
</dbReference>
<reference evidence="8" key="2">
    <citation type="submission" date="2023-07" db="EMBL/GenBank/DDBJ databases">
        <authorList>
            <person name="Shen H."/>
        </authorList>
    </citation>
    <scope>NUCLEOTIDE SEQUENCE</scope>
    <source>
        <strain evidence="8">TNR-22</strain>
    </source>
</reference>
<dbReference type="PANTHER" id="PTHR33452">
    <property type="entry name" value="OXIDOREDUCTASE CATD-RELATED"/>
    <property type="match status" value="1"/>
</dbReference>
<comment type="subcellular location">
    <subcellularLocation>
        <location evidence="1">Cell membrane</location>
        <topology evidence="1">Multi-pass membrane protein</topology>
    </subcellularLocation>
</comment>
<sequence length="127" mass="13514">MPSILMLLGRLLLSAIFIQAGLWKLQNADVAISYFQSVGLPFASILVWPVIFVELLGGIAIFLGYRVIIAAPILAAFTLSAALIGHHNFADIVDFQAFMKDLAIAGGLLYVAANGTGLISLDARRGV</sequence>
<proteinExistence type="inferred from homology"/>
<evidence type="ECO:0000256" key="5">
    <source>
        <dbReference type="ARBA" id="ARBA00022989"/>
    </source>
</evidence>
<organism evidence="8 9">
    <name type="scientific">Rhizobium alvei</name>
    <dbReference type="NCBI Taxonomy" id="1132659"/>
    <lineage>
        <taxon>Bacteria</taxon>
        <taxon>Pseudomonadati</taxon>
        <taxon>Pseudomonadota</taxon>
        <taxon>Alphaproteobacteria</taxon>
        <taxon>Hyphomicrobiales</taxon>
        <taxon>Rhizobiaceae</taxon>
        <taxon>Rhizobium/Agrobacterium group</taxon>
        <taxon>Rhizobium</taxon>
    </lineage>
</organism>
<dbReference type="InterPro" id="IPR051907">
    <property type="entry name" value="DoxX-like_oxidoreductase"/>
</dbReference>
<accession>A0ABT8YPF0</accession>
<evidence type="ECO:0000256" key="7">
    <source>
        <dbReference type="SAM" id="Phobius"/>
    </source>
</evidence>
<evidence type="ECO:0000256" key="4">
    <source>
        <dbReference type="ARBA" id="ARBA00022692"/>
    </source>
</evidence>
<keyword evidence="4 7" id="KW-0812">Transmembrane</keyword>
<feature type="transmembrane region" description="Helical" evidence="7">
    <location>
        <begin position="102"/>
        <end position="121"/>
    </location>
</feature>
<dbReference type="InterPro" id="IPR032808">
    <property type="entry name" value="DoxX"/>
</dbReference>
<evidence type="ECO:0000256" key="6">
    <source>
        <dbReference type="ARBA" id="ARBA00023136"/>
    </source>
</evidence>
<comment type="caution">
    <text evidence="8">The sequence shown here is derived from an EMBL/GenBank/DDBJ whole genome shotgun (WGS) entry which is preliminary data.</text>
</comment>
<dbReference type="Pfam" id="PF07681">
    <property type="entry name" value="DoxX"/>
    <property type="match status" value="1"/>
</dbReference>
<evidence type="ECO:0000313" key="9">
    <source>
        <dbReference type="Proteomes" id="UP001174932"/>
    </source>
</evidence>
<evidence type="ECO:0000313" key="8">
    <source>
        <dbReference type="EMBL" id="MDO6965577.1"/>
    </source>
</evidence>
<keyword evidence="5 7" id="KW-1133">Transmembrane helix</keyword>
<name>A0ABT8YPF0_9HYPH</name>
<feature type="transmembrane region" description="Helical" evidence="7">
    <location>
        <begin position="38"/>
        <end position="62"/>
    </location>
</feature>
<dbReference type="Proteomes" id="UP001174932">
    <property type="component" value="Unassembled WGS sequence"/>
</dbReference>
<gene>
    <name evidence="8" type="ORF">Q4481_16555</name>
</gene>
<keyword evidence="6 7" id="KW-0472">Membrane</keyword>
<evidence type="ECO:0000256" key="3">
    <source>
        <dbReference type="ARBA" id="ARBA00022475"/>
    </source>
</evidence>
<protein>
    <submittedName>
        <fullName evidence="8">DoxX family protein</fullName>
    </submittedName>
</protein>
<keyword evidence="3" id="KW-1003">Cell membrane</keyword>
<dbReference type="PANTHER" id="PTHR33452:SF1">
    <property type="entry name" value="INNER MEMBRANE PROTEIN YPHA-RELATED"/>
    <property type="match status" value="1"/>
</dbReference>
<feature type="transmembrane region" description="Helical" evidence="7">
    <location>
        <begin position="69"/>
        <end position="90"/>
    </location>
</feature>
<comment type="similarity">
    <text evidence="2">Belongs to the DoxX family.</text>
</comment>
<keyword evidence="9" id="KW-1185">Reference proteome</keyword>
<dbReference type="EMBL" id="JAUOZU010000012">
    <property type="protein sequence ID" value="MDO6965577.1"/>
    <property type="molecule type" value="Genomic_DNA"/>
</dbReference>
<reference evidence="8" key="1">
    <citation type="journal article" date="2015" name="Int. J. Syst. Evol. Microbiol.">
        <title>Rhizobium alvei sp. nov., isolated from a freshwater river.</title>
        <authorList>
            <person name="Sheu S.Y."/>
            <person name="Huang H.W."/>
            <person name="Young C.C."/>
            <person name="Chen W.M."/>
        </authorList>
    </citation>
    <scope>NUCLEOTIDE SEQUENCE</scope>
    <source>
        <strain evidence="8">TNR-22</strain>
    </source>
</reference>